<dbReference type="InterPro" id="IPR048012">
    <property type="entry name" value="BfmA-like_N"/>
</dbReference>
<proteinExistence type="predicted"/>
<name>A0A1W2F2Y3_9SPHI</name>
<reference evidence="1 2" key="1">
    <citation type="submission" date="2017-04" db="EMBL/GenBank/DDBJ databases">
        <authorList>
            <person name="Afonso C.L."/>
            <person name="Miller P.J."/>
            <person name="Scott M.A."/>
            <person name="Spackman E."/>
            <person name="Goraichik I."/>
            <person name="Dimitrov K.M."/>
            <person name="Suarez D.L."/>
            <person name="Swayne D.E."/>
        </authorList>
    </citation>
    <scope>NUCLEOTIDE SEQUENCE [LARGE SCALE GENOMIC DNA]</scope>
    <source>
        <strain evidence="1 2">DSM 19625</strain>
    </source>
</reference>
<dbReference type="OrthoDB" id="944975at2"/>
<keyword evidence="2" id="KW-1185">Reference proteome</keyword>
<organism evidence="1 2">
    <name type="scientific">Pedobacter nyackensis</name>
    <dbReference type="NCBI Taxonomy" id="475255"/>
    <lineage>
        <taxon>Bacteria</taxon>
        <taxon>Pseudomonadati</taxon>
        <taxon>Bacteroidota</taxon>
        <taxon>Sphingobacteriia</taxon>
        <taxon>Sphingobacteriales</taxon>
        <taxon>Sphingobacteriaceae</taxon>
        <taxon>Pedobacter</taxon>
    </lineage>
</organism>
<dbReference type="EMBL" id="FWYB01000019">
    <property type="protein sequence ID" value="SMD16280.1"/>
    <property type="molecule type" value="Genomic_DNA"/>
</dbReference>
<dbReference type="RefSeq" id="WP_084291962.1">
    <property type="nucleotide sequence ID" value="NZ_FWYB01000019.1"/>
</dbReference>
<accession>A0A1W2F2Y3</accession>
<dbReference type="AlphaFoldDB" id="A0A1W2F2Y3"/>
<gene>
    <name evidence="1" type="ORF">SAMN04488101_11969</name>
</gene>
<dbReference type="Proteomes" id="UP000192678">
    <property type="component" value="Unassembled WGS sequence"/>
</dbReference>
<evidence type="ECO:0000313" key="2">
    <source>
        <dbReference type="Proteomes" id="UP000192678"/>
    </source>
</evidence>
<protein>
    <submittedName>
        <fullName evidence="1">Uncharacterized protein</fullName>
    </submittedName>
</protein>
<sequence length="190" mass="22379">MEHETLRTVKFTEAVALKFDKIALKLGRSKRQLFTQMVDYFFRSKKDPSDLNDEFLKTTLLKSHKDYIGFIRTQENELLIPIKTDVTRMLVKLGEIVDRFNTQVLKHNDNLMAKQMVLLNNQDTQIRKFSQTDEFMKLVFNKLETKEQLKGKFILILESYIKARNSFGITTAGKEKDELIQKTKELINRL</sequence>
<evidence type="ECO:0000313" key="1">
    <source>
        <dbReference type="EMBL" id="SMD16280.1"/>
    </source>
</evidence>
<dbReference type="STRING" id="475255.SAMN04488101_11969"/>
<dbReference type="NCBIfam" id="NF041200">
    <property type="entry name" value="mob_BfmA_Nterm"/>
    <property type="match status" value="1"/>
</dbReference>